<keyword evidence="13" id="KW-1185">Reference proteome</keyword>
<comment type="cofactor">
    <cofactor evidence="1">
        <name>Zn(2+)</name>
        <dbReference type="ChEBI" id="CHEBI:29105"/>
    </cofactor>
</comment>
<keyword evidence="9" id="KW-0175">Coiled coil</keyword>
<feature type="compositionally biased region" description="Polar residues" evidence="10">
    <location>
        <begin position="299"/>
        <end position="318"/>
    </location>
</feature>
<feature type="compositionally biased region" description="Low complexity" evidence="10">
    <location>
        <begin position="555"/>
        <end position="580"/>
    </location>
</feature>
<dbReference type="SMART" id="SM00232">
    <property type="entry name" value="JAB_MPN"/>
    <property type="match status" value="1"/>
</dbReference>
<comment type="similarity">
    <text evidence="2">Belongs to the peptidase M67C family.</text>
</comment>
<evidence type="ECO:0000313" key="13">
    <source>
        <dbReference type="Proteomes" id="UP000193920"/>
    </source>
</evidence>
<evidence type="ECO:0000256" key="10">
    <source>
        <dbReference type="SAM" id="MobiDB-lite"/>
    </source>
</evidence>
<organism evidence="12 13">
    <name type="scientific">Neocallimastix californiae</name>
    <dbReference type="NCBI Taxonomy" id="1754190"/>
    <lineage>
        <taxon>Eukaryota</taxon>
        <taxon>Fungi</taxon>
        <taxon>Fungi incertae sedis</taxon>
        <taxon>Chytridiomycota</taxon>
        <taxon>Chytridiomycota incertae sedis</taxon>
        <taxon>Neocallimastigomycetes</taxon>
        <taxon>Neocallimastigales</taxon>
        <taxon>Neocallimastigaceae</taxon>
        <taxon>Neocallimastix</taxon>
    </lineage>
</organism>
<keyword evidence="5" id="KW-0833">Ubl conjugation pathway</keyword>
<evidence type="ECO:0000256" key="8">
    <source>
        <dbReference type="ARBA" id="ARBA00023049"/>
    </source>
</evidence>
<feature type="region of interest" description="Disordered" evidence="10">
    <location>
        <begin position="731"/>
        <end position="752"/>
    </location>
</feature>
<feature type="region of interest" description="Disordered" evidence="10">
    <location>
        <begin position="153"/>
        <end position="177"/>
    </location>
</feature>
<feature type="compositionally biased region" description="Polar residues" evidence="10">
    <location>
        <begin position="586"/>
        <end position="607"/>
    </location>
</feature>
<keyword evidence="3" id="KW-0645">Protease</keyword>
<keyword evidence="8" id="KW-0482">Metalloprotease</keyword>
<accession>A0A1Y2E9V9</accession>
<dbReference type="GO" id="GO:0070536">
    <property type="term" value="P:protein K63-linked deubiquitination"/>
    <property type="evidence" value="ECO:0007669"/>
    <property type="project" value="InterPro"/>
</dbReference>
<feature type="compositionally biased region" description="Low complexity" evidence="10">
    <location>
        <begin position="155"/>
        <end position="177"/>
    </location>
</feature>
<evidence type="ECO:0000313" key="12">
    <source>
        <dbReference type="EMBL" id="ORY68094.1"/>
    </source>
</evidence>
<dbReference type="STRING" id="1754190.A0A1Y2E9V9"/>
<dbReference type="GO" id="GO:0006508">
    <property type="term" value="P:proteolysis"/>
    <property type="evidence" value="ECO:0007669"/>
    <property type="project" value="UniProtKB-KW"/>
</dbReference>
<feature type="compositionally biased region" description="Basic and acidic residues" evidence="10">
    <location>
        <begin position="326"/>
        <end position="337"/>
    </location>
</feature>
<reference evidence="12 13" key="1">
    <citation type="submission" date="2016-08" db="EMBL/GenBank/DDBJ databases">
        <title>A Parts List for Fungal Cellulosomes Revealed by Comparative Genomics.</title>
        <authorList>
            <consortium name="DOE Joint Genome Institute"/>
            <person name="Haitjema C.H."/>
            <person name="Gilmore S.P."/>
            <person name="Henske J.K."/>
            <person name="Solomon K.V."/>
            <person name="De Groot R."/>
            <person name="Kuo A."/>
            <person name="Mondo S.J."/>
            <person name="Salamov A.A."/>
            <person name="Labutti K."/>
            <person name="Zhao Z."/>
            <person name="Chiniquy J."/>
            <person name="Barry K."/>
            <person name="Brewer H.M."/>
            <person name="Purvine S.O."/>
            <person name="Wright A.T."/>
            <person name="Boxma B."/>
            <person name="Van Alen T."/>
            <person name="Hackstein J.H."/>
            <person name="Baker S.E."/>
            <person name="Grigoriev I.V."/>
            <person name="O'Malley M.A."/>
        </authorList>
    </citation>
    <scope>NUCLEOTIDE SEQUENCE [LARGE SCALE GENOMIC DNA]</scope>
    <source>
        <strain evidence="12 13">G1</strain>
    </source>
</reference>
<dbReference type="GO" id="GO:0140492">
    <property type="term" value="F:metal-dependent deubiquitinase activity"/>
    <property type="evidence" value="ECO:0007669"/>
    <property type="project" value="InterPro"/>
</dbReference>
<dbReference type="GO" id="GO:0016020">
    <property type="term" value="C:membrane"/>
    <property type="evidence" value="ECO:0007669"/>
    <property type="project" value="TreeGrafter"/>
</dbReference>
<keyword evidence="7" id="KW-0862">Zinc</keyword>
<dbReference type="PROSITE" id="PS50249">
    <property type="entry name" value="MPN"/>
    <property type="match status" value="1"/>
</dbReference>
<feature type="compositionally biased region" description="Basic residues" evidence="10">
    <location>
        <begin position="23"/>
        <end position="33"/>
    </location>
</feature>
<evidence type="ECO:0000256" key="3">
    <source>
        <dbReference type="ARBA" id="ARBA00022670"/>
    </source>
</evidence>
<feature type="coiled-coil region" evidence="9">
    <location>
        <begin position="630"/>
        <end position="668"/>
    </location>
</feature>
<feature type="domain" description="MPN" evidence="11">
    <location>
        <begin position="808"/>
        <end position="937"/>
    </location>
</feature>
<dbReference type="OrthoDB" id="3640at2759"/>
<dbReference type="Proteomes" id="UP000193920">
    <property type="component" value="Unassembled WGS sequence"/>
</dbReference>
<evidence type="ECO:0000256" key="1">
    <source>
        <dbReference type="ARBA" id="ARBA00001947"/>
    </source>
</evidence>
<dbReference type="GO" id="GO:0061578">
    <property type="term" value="F:K63-linked deubiquitinase activity"/>
    <property type="evidence" value="ECO:0007669"/>
    <property type="project" value="InterPro"/>
</dbReference>
<sequence length="983" mass="113211">MSSNNNLNIDNVNNDLNTDKGKKNSKPKTKFGKIYKKSLNTLLNNKEEDNYLDNNSSKESHSNKDNFNFFSLSRRKDKVKKKLDLNKELPIVTDKVKMFDVKEHNKENNNPNVLNNNNNYNNVNNINSSVFSQPHLKQKGDFSNNTKFSNFNPSNVAFNNKENSSNNLDNSMNSSDTLNKSTLKRQFGNDKSYDKNIINGIQGLDRFSPVYSLDSNNNISNMNSSININSISELSQLNSFANTTNYSNNSNTNNNTNNKINNNISSLSELNSLSNDTINSELSNNNSNPKSLNFSKSSTSDNLKMNYNDRNGESSFSNKGLVDNVKSQEKEKKSKDWKQIQQQIKQQHRNKYAVEKQKLIQQNEIEKLQLKENHEQKIHQMEQVHLEQLEILQQQQQLDLDDQIQKQYYEMDELKQQQKLVLIYQKEQPNEEVQQQQILEMQQQLMERQYDRQQKLKNSHIIERQKMEKQQNEERKEIEQSQIEEMKLLEKKHLIQKEQLKNKILQHMEKKYREVYQHYQQQQQNSDNQNMIKSPKTQHVSPTIKGIPISSTTASSKIGLGSGSGSESESVLSSKAQSESLRMKIDSQSSTAIKKGQLIQSPNNQSRKIIDSNQEKDEIKSKQNLTHLEKQKLKQQQQQYNQKLKETIQQQEIEKEKLEQQIKQFEQQSLLSSIQQQQQQPKQQINYQKGNTNVNSNLLPPPISSSPNNVSTSKLQTKLVETNSKSMLQTSLNSQNNQIQNQNKKVPTVPQQQKTTNNLDTLKVNLSQPILNNHNHNYKGSIFTTGLTHIRSISNSGSFSSNTELRRIYVPEHLPEKFLVVAKVNTEKNLETCGILCGKLDNDQLYITTIIIPKQTASSDTCNTLNEVEVLNFQQKHNLLTLGWIHTHPSQTCFLSSVDLHTHFSYQIMLPEAIAIVCSPKFQPSIGYFRLTDDEGMSIISSCTKKGFHPHQENVKLFYDAHEKNNGHVYGIKSGITIIDLRK</sequence>
<dbReference type="Gene3D" id="3.40.140.10">
    <property type="entry name" value="Cytidine Deaminase, domain 2"/>
    <property type="match status" value="1"/>
</dbReference>
<dbReference type="Pfam" id="PF01398">
    <property type="entry name" value="JAB"/>
    <property type="match status" value="1"/>
</dbReference>
<evidence type="ECO:0000256" key="5">
    <source>
        <dbReference type="ARBA" id="ARBA00022786"/>
    </source>
</evidence>
<evidence type="ECO:0000256" key="2">
    <source>
        <dbReference type="ARBA" id="ARBA00010981"/>
    </source>
</evidence>
<dbReference type="InterPro" id="IPR000555">
    <property type="entry name" value="JAMM/MPN+_dom"/>
</dbReference>
<dbReference type="PANTHER" id="PTHR12947:SF13">
    <property type="entry name" value="FI19924P1"/>
    <property type="match status" value="1"/>
</dbReference>
<evidence type="ECO:0000256" key="6">
    <source>
        <dbReference type="ARBA" id="ARBA00022801"/>
    </source>
</evidence>
<feature type="region of interest" description="Disordered" evidence="10">
    <location>
        <begin position="46"/>
        <end position="66"/>
    </location>
</feature>
<dbReference type="CDD" id="cd08066">
    <property type="entry name" value="MPN_AMSH_like"/>
    <property type="match status" value="1"/>
</dbReference>
<dbReference type="InterPro" id="IPR037518">
    <property type="entry name" value="MPN"/>
</dbReference>
<feature type="compositionally biased region" description="Low complexity" evidence="10">
    <location>
        <begin position="519"/>
        <end position="530"/>
    </location>
</feature>
<feature type="compositionally biased region" description="Low complexity" evidence="10">
    <location>
        <begin position="1"/>
        <end position="16"/>
    </location>
</feature>
<comment type="caution">
    <text evidence="12">The sequence shown here is derived from an EMBL/GenBank/DDBJ whole genome shotgun (WGS) entry which is preliminary data.</text>
</comment>
<dbReference type="GO" id="GO:0005768">
    <property type="term" value="C:endosome"/>
    <property type="evidence" value="ECO:0007669"/>
    <property type="project" value="TreeGrafter"/>
</dbReference>
<dbReference type="SUPFAM" id="SSF102712">
    <property type="entry name" value="JAB1/MPN domain"/>
    <property type="match status" value="1"/>
</dbReference>
<feature type="region of interest" description="Disordered" evidence="10">
    <location>
        <begin position="278"/>
        <end position="337"/>
    </location>
</feature>
<feature type="compositionally biased region" description="Polar residues" evidence="10">
    <location>
        <begin position="531"/>
        <end position="541"/>
    </location>
</feature>
<gene>
    <name evidence="12" type="ORF">LY90DRAFT_700368</name>
</gene>
<dbReference type="FunFam" id="3.40.140.10:FF:000033">
    <property type="entry name" value="AMSH-like protease sst2"/>
    <property type="match status" value="1"/>
</dbReference>
<feature type="region of interest" description="Disordered" evidence="10">
    <location>
        <begin position="1"/>
        <end position="33"/>
    </location>
</feature>
<dbReference type="AlphaFoldDB" id="A0A1Y2E9V9"/>
<evidence type="ECO:0000259" key="11">
    <source>
        <dbReference type="PROSITE" id="PS50249"/>
    </source>
</evidence>
<keyword evidence="4" id="KW-0479">Metal-binding</keyword>
<feature type="region of interest" description="Disordered" evidence="10">
    <location>
        <begin position="690"/>
        <end position="714"/>
    </location>
</feature>
<feature type="region of interest" description="Disordered" evidence="10">
    <location>
        <begin position="519"/>
        <end position="616"/>
    </location>
</feature>
<dbReference type="EMBL" id="MCOG01000046">
    <property type="protein sequence ID" value="ORY68094.1"/>
    <property type="molecule type" value="Genomic_DNA"/>
</dbReference>
<evidence type="ECO:0000256" key="9">
    <source>
        <dbReference type="SAM" id="Coils"/>
    </source>
</evidence>
<evidence type="ECO:0000256" key="4">
    <source>
        <dbReference type="ARBA" id="ARBA00022723"/>
    </source>
</evidence>
<dbReference type="GO" id="GO:0046872">
    <property type="term" value="F:metal ion binding"/>
    <property type="evidence" value="ECO:0007669"/>
    <property type="project" value="UniProtKB-KW"/>
</dbReference>
<feature type="compositionally biased region" description="Low complexity" evidence="10">
    <location>
        <begin position="731"/>
        <end position="743"/>
    </location>
</feature>
<evidence type="ECO:0000256" key="7">
    <source>
        <dbReference type="ARBA" id="ARBA00022833"/>
    </source>
</evidence>
<dbReference type="PANTHER" id="PTHR12947">
    <property type="entry name" value="AMSH-LIKE PROTEASE"/>
    <property type="match status" value="1"/>
</dbReference>
<protein>
    <submittedName>
        <fullName evidence="12">Mov34-domain-containing protein</fullName>
    </submittedName>
</protein>
<dbReference type="InterPro" id="IPR044098">
    <property type="entry name" value="STAMBP/STALP-like_MPN"/>
</dbReference>
<proteinExistence type="inferred from homology"/>
<name>A0A1Y2E9V9_9FUNG</name>
<keyword evidence="6" id="KW-0378">Hydrolase</keyword>
<feature type="compositionally biased region" description="Low complexity" evidence="10">
    <location>
        <begin position="278"/>
        <end position="298"/>
    </location>
</feature>